<dbReference type="OrthoDB" id="6626721at2"/>
<evidence type="ECO:0000313" key="2">
    <source>
        <dbReference type="Proteomes" id="UP000034866"/>
    </source>
</evidence>
<dbReference type="RefSeq" id="WP_046975948.1">
    <property type="nucleotide sequence ID" value="NZ_CP011104.1"/>
</dbReference>
<name>A0A0F7LST8_9GAMM</name>
<reference evidence="1 2" key="1">
    <citation type="journal article" date="2015" name="J. Biotechnol.">
        <title>Complete genome sequence of Photorhabdus temperata subsp. thracensis 39-8(T), an entomopathogenic bacterium for the improved commercial bioinsecticide.</title>
        <authorList>
            <person name="Kwak Y."/>
            <person name="Shin J.H."/>
        </authorList>
    </citation>
    <scope>NUCLEOTIDE SEQUENCE [LARGE SCALE GENOMIC DNA]</scope>
    <source>
        <strain evidence="1 2">DSM 15199</strain>
    </source>
</reference>
<accession>A0A0F7LST8</accession>
<reference evidence="2" key="2">
    <citation type="submission" date="2015-03" db="EMBL/GenBank/DDBJ databases">
        <title>Genome sequence of Azospirillum thiophilum strain DSM 21654T.</title>
        <authorList>
            <person name="Kwak Y."/>
            <person name="Shin J.-H."/>
        </authorList>
    </citation>
    <scope>NUCLEOTIDE SEQUENCE [LARGE SCALE GENOMIC DNA]</scope>
    <source>
        <strain evidence="2">DSM 15199</strain>
    </source>
</reference>
<dbReference type="AlphaFoldDB" id="A0A0F7LST8"/>
<dbReference type="KEGG" id="ptt:VY86_17835"/>
<dbReference type="EMBL" id="CP011104">
    <property type="protein sequence ID" value="AKH64923.1"/>
    <property type="molecule type" value="Genomic_DNA"/>
</dbReference>
<dbReference type="Proteomes" id="UP000034866">
    <property type="component" value="Chromosome"/>
</dbReference>
<gene>
    <name evidence="1" type="ORF">VY86_17835</name>
</gene>
<protein>
    <submittedName>
        <fullName evidence="1">Uncharacterized protein</fullName>
    </submittedName>
</protein>
<organism evidence="1 2">
    <name type="scientific">Photorhabdus thracensis</name>
    <dbReference type="NCBI Taxonomy" id="230089"/>
    <lineage>
        <taxon>Bacteria</taxon>
        <taxon>Pseudomonadati</taxon>
        <taxon>Pseudomonadota</taxon>
        <taxon>Gammaproteobacteria</taxon>
        <taxon>Enterobacterales</taxon>
        <taxon>Morganellaceae</taxon>
        <taxon>Photorhabdus</taxon>
    </lineage>
</organism>
<sequence>MLNTKNIKNTADIKNYCDIFYSDMANVVSVLDTAVMSEQDIELLEEACEANSAGLCHGLHFLGDTLVTFAANDVVEFTPESLCQLGHCLAAISSLLPMLFTLYQKANKETQLRHL</sequence>
<keyword evidence="2" id="KW-1185">Reference proteome</keyword>
<proteinExistence type="predicted"/>
<evidence type="ECO:0000313" key="1">
    <source>
        <dbReference type="EMBL" id="AKH64923.1"/>
    </source>
</evidence>
<dbReference type="PATRIC" id="fig|230089.6.peg.4027"/>